<evidence type="ECO:0000256" key="1">
    <source>
        <dbReference type="SAM" id="Coils"/>
    </source>
</evidence>
<name>A0A0S7Y5L8_UNCSA</name>
<sequence>MIWWIFVLVIVTVLSYLSDVGILTFMQDWRIPFLNASILSILMLLCLLGLLGRMMQKSKRGEKEALKEKIGELEKELADLRGK</sequence>
<feature type="transmembrane region" description="Helical" evidence="2">
    <location>
        <begin position="33"/>
        <end position="51"/>
    </location>
</feature>
<accession>A0A0S7Y5L8</accession>
<evidence type="ECO:0000313" key="4">
    <source>
        <dbReference type="Proteomes" id="UP000051861"/>
    </source>
</evidence>
<dbReference type="EMBL" id="LIZX01000010">
    <property type="protein sequence ID" value="KPJ70000.1"/>
    <property type="molecule type" value="Genomic_DNA"/>
</dbReference>
<evidence type="ECO:0000256" key="2">
    <source>
        <dbReference type="SAM" id="Phobius"/>
    </source>
</evidence>
<reference evidence="3 4" key="1">
    <citation type="journal article" date="2015" name="Microbiome">
        <title>Genomic resolution of linkages in carbon, nitrogen, and sulfur cycling among widespread estuary sediment bacteria.</title>
        <authorList>
            <person name="Baker B.J."/>
            <person name="Lazar C.S."/>
            <person name="Teske A.P."/>
            <person name="Dick G.J."/>
        </authorList>
    </citation>
    <scope>NUCLEOTIDE SEQUENCE [LARGE SCALE GENOMIC DNA]</scope>
    <source>
        <strain evidence="3">DG_54_3</strain>
    </source>
</reference>
<feature type="coiled-coil region" evidence="1">
    <location>
        <begin position="56"/>
        <end position="83"/>
    </location>
</feature>
<organism evidence="3 4">
    <name type="scientific">candidate division WOR-1 bacterium DG_54_3</name>
    <dbReference type="NCBI Taxonomy" id="1703775"/>
    <lineage>
        <taxon>Bacteria</taxon>
        <taxon>Bacillati</taxon>
        <taxon>Saganbacteria</taxon>
    </lineage>
</organism>
<comment type="caution">
    <text evidence="3">The sequence shown here is derived from an EMBL/GenBank/DDBJ whole genome shotgun (WGS) entry which is preliminary data.</text>
</comment>
<dbReference type="AlphaFoldDB" id="A0A0S7Y5L8"/>
<keyword evidence="1" id="KW-0175">Coiled coil</keyword>
<keyword evidence="2" id="KW-0812">Transmembrane</keyword>
<evidence type="ECO:0008006" key="5">
    <source>
        <dbReference type="Google" id="ProtNLM"/>
    </source>
</evidence>
<gene>
    <name evidence="3" type="ORF">AMJ44_01180</name>
</gene>
<keyword evidence="2" id="KW-0472">Membrane</keyword>
<evidence type="ECO:0000313" key="3">
    <source>
        <dbReference type="EMBL" id="KPJ70000.1"/>
    </source>
</evidence>
<proteinExistence type="predicted"/>
<dbReference type="Proteomes" id="UP000051861">
    <property type="component" value="Unassembled WGS sequence"/>
</dbReference>
<protein>
    <recommendedName>
        <fullName evidence="5">Lipopolysaccharide assembly protein A domain-containing protein</fullName>
    </recommendedName>
</protein>
<keyword evidence="2" id="KW-1133">Transmembrane helix</keyword>